<dbReference type="EMBL" id="PIUM01000029">
    <property type="protein sequence ID" value="PKU22586.1"/>
    <property type="molecule type" value="Genomic_DNA"/>
</dbReference>
<reference evidence="2" key="1">
    <citation type="submission" date="2017-12" db="EMBL/GenBank/DDBJ databases">
        <title>Draft genome sequence of Telmatospirillum siberiense 26-4b1T, an acidotolerant peatland alphaproteobacterium potentially involved in sulfur cycling.</title>
        <authorList>
            <person name="Hausmann B."/>
            <person name="Pjevac P."/>
            <person name="Schreck K."/>
            <person name="Herbold C.W."/>
            <person name="Daims H."/>
            <person name="Wagner M."/>
            <person name="Pester M."/>
            <person name="Loy A."/>
        </authorList>
    </citation>
    <scope>NUCLEOTIDE SEQUENCE [LARGE SCALE GENOMIC DNA]</scope>
    <source>
        <strain evidence="2">26-4b1</strain>
    </source>
</reference>
<evidence type="ECO:0000313" key="1">
    <source>
        <dbReference type="EMBL" id="PKU22586.1"/>
    </source>
</evidence>
<keyword evidence="2" id="KW-1185">Reference proteome</keyword>
<gene>
    <name evidence="1" type="ORF">CWS72_20555</name>
</gene>
<evidence type="ECO:0000313" key="2">
    <source>
        <dbReference type="Proteomes" id="UP000233293"/>
    </source>
</evidence>
<name>A0A2N3PQA5_9PROT</name>
<protein>
    <submittedName>
        <fullName evidence="1">Uncharacterized protein</fullName>
    </submittedName>
</protein>
<feature type="non-terminal residue" evidence="1">
    <location>
        <position position="86"/>
    </location>
</feature>
<accession>A0A2N3PQA5</accession>
<organism evidence="1 2">
    <name type="scientific">Telmatospirillum siberiense</name>
    <dbReference type="NCBI Taxonomy" id="382514"/>
    <lineage>
        <taxon>Bacteria</taxon>
        <taxon>Pseudomonadati</taxon>
        <taxon>Pseudomonadota</taxon>
        <taxon>Alphaproteobacteria</taxon>
        <taxon>Rhodospirillales</taxon>
        <taxon>Rhodospirillaceae</taxon>
        <taxon>Telmatospirillum</taxon>
    </lineage>
</organism>
<proteinExistence type="predicted"/>
<dbReference type="AlphaFoldDB" id="A0A2N3PQA5"/>
<comment type="caution">
    <text evidence="1">The sequence shown here is derived from an EMBL/GenBank/DDBJ whole genome shotgun (WGS) entry which is preliminary data.</text>
</comment>
<sequence length="86" mass="9439">MLVFDHLRQGIVPYRWGRPMTRNLLWGMPTVCAVLTLAAAASHGAEDGGPSPRLVDIYEYRVEGARTLPVEEVEAAVYPFLGPGKT</sequence>
<dbReference type="Proteomes" id="UP000233293">
    <property type="component" value="Unassembled WGS sequence"/>
</dbReference>